<dbReference type="InterPro" id="IPR036280">
    <property type="entry name" value="Multihaem_cyt_sf"/>
</dbReference>
<protein>
    <submittedName>
        <fullName evidence="2">Cytochrome C</fullName>
    </submittedName>
</protein>
<dbReference type="AlphaFoldDB" id="A0A0N9M543"/>
<evidence type="ECO:0000313" key="2">
    <source>
        <dbReference type="EMBL" id="ALG76147.1"/>
    </source>
</evidence>
<proteinExistence type="predicted"/>
<feature type="domain" description="Cytochrome c-552/4" evidence="1">
    <location>
        <begin position="30"/>
        <end position="103"/>
    </location>
</feature>
<dbReference type="SUPFAM" id="SSF48695">
    <property type="entry name" value="Multiheme cytochromes"/>
    <property type="match status" value="1"/>
</dbReference>
<dbReference type="EMBL" id="KT795313">
    <property type="protein sequence ID" value="ALG76147.1"/>
    <property type="molecule type" value="Genomic_DNA"/>
</dbReference>
<dbReference type="Pfam" id="PF13435">
    <property type="entry name" value="Cytochrome_C554"/>
    <property type="match status" value="1"/>
</dbReference>
<evidence type="ECO:0000259" key="1">
    <source>
        <dbReference type="Pfam" id="PF13435"/>
    </source>
</evidence>
<reference evidence="2" key="1">
    <citation type="journal article" date="2015" name="Nature">
        <title>Intercellular wiring enables electron transfer between methanotrophic archaea and bacteria.</title>
        <authorList>
            <person name="Wegener G."/>
            <person name="Krukenberg V."/>
            <person name="Riedel D."/>
            <person name="Tegetmeyer H.E."/>
            <person name="Boetius A."/>
        </authorList>
    </citation>
    <scope>NUCLEOTIDE SEQUENCE</scope>
</reference>
<dbReference type="Gene3D" id="1.10.1130.10">
    <property type="entry name" value="Flavocytochrome C3, Chain A"/>
    <property type="match status" value="1"/>
</dbReference>
<accession>A0A0N9M543</accession>
<sequence length="148" mass="16998">MRNFVIIMFFIILSFPFSVSAEPMYVGSEACKECHEFEYQNFMRYAKKARSYEKIVRLKKGLTKEEFQRCFQCHTTGYGKPSGFVSVEKTPELKFPGCEVCHGPGSEHIESQSIEDIKKPTLKDCASCHVAERIEAFEYKPMLYGGAH</sequence>
<name>A0A0N9M543_9ZZZZ</name>
<organism evidence="2">
    <name type="scientific">uncultured prokaryote</name>
    <dbReference type="NCBI Taxonomy" id="198431"/>
    <lineage>
        <taxon>unclassified sequences</taxon>
        <taxon>environmental samples</taxon>
    </lineage>
</organism>
<dbReference type="InterPro" id="IPR023155">
    <property type="entry name" value="Cyt_c-552/4"/>
</dbReference>